<feature type="transmembrane region" description="Helical" evidence="1">
    <location>
        <begin position="82"/>
        <end position="101"/>
    </location>
</feature>
<dbReference type="Pfam" id="PF19124">
    <property type="entry name" value="DUF5808"/>
    <property type="match status" value="1"/>
</dbReference>
<evidence type="ECO:0000256" key="1">
    <source>
        <dbReference type="SAM" id="Phobius"/>
    </source>
</evidence>
<keyword evidence="1" id="KW-0812">Transmembrane</keyword>
<evidence type="ECO:0000259" key="2">
    <source>
        <dbReference type="Pfam" id="PF19124"/>
    </source>
</evidence>
<proteinExistence type="predicted"/>
<protein>
    <recommendedName>
        <fullName evidence="2">DUF5808 domain-containing protein</fullName>
    </recommendedName>
</protein>
<keyword evidence="1" id="KW-1133">Transmembrane helix</keyword>
<sequence length="468" mass="52209">MDTLILLIPAIIVCAAVLALFWTQSKPKKGLLFGVTLPEAALDDPRLTALKKEYRKAYVRFAFAACAALVPLLALSDYFSLAFIYFFIWLGAVLASSTVPFKQFHHKATVLKRENGWFTGETRQVSIKKEIEHMTGLKPWSPYWFIVPALICVPLIIISLQNGDPLLRLTGAAALLMTGVTLLISITFTHGKPRAYSRNPVPNAAIQQAARRYWSMFWLTLAIFEVMNATIAYNVLSEGTMIGLGMWLGGIAMVSLAPLFGVFYVHNVIKDLEYRYGSTDGVSFEADNDMHWRHGLAYYNPDDSSVWVQKRIGGGMTFNLATKTGRRLHYGLFVIIAATLIPLMVNIVRADAHPPKLLIDDAGTVKIESSEYPYSFELSDVEELTLEDALPTGFRTNGMATSTYARGNFSLTDLGKAKLYVFKQAPPFIIIKLDELYVVYNEEDPARTRELYEELAEKTGISGENATE</sequence>
<accession>A0A3A1UWW1</accession>
<feature type="transmembrane region" description="Helical" evidence="1">
    <location>
        <begin position="57"/>
        <end position="76"/>
    </location>
</feature>
<gene>
    <name evidence="3" type="ORF">D3P08_22790</name>
</gene>
<evidence type="ECO:0000313" key="3">
    <source>
        <dbReference type="EMBL" id="RIX49381.1"/>
    </source>
</evidence>
<feature type="transmembrane region" description="Helical" evidence="1">
    <location>
        <begin position="216"/>
        <end position="236"/>
    </location>
</feature>
<evidence type="ECO:0000313" key="4">
    <source>
        <dbReference type="Proteomes" id="UP000266482"/>
    </source>
</evidence>
<dbReference type="RefSeq" id="WP_119602423.1">
    <property type="nucleotide sequence ID" value="NZ_QXQA01000018.1"/>
</dbReference>
<feature type="transmembrane region" description="Helical" evidence="1">
    <location>
        <begin position="166"/>
        <end position="188"/>
    </location>
</feature>
<reference evidence="3 4" key="1">
    <citation type="submission" date="2018-09" db="EMBL/GenBank/DDBJ databases">
        <title>Paenibacillus aracenensis nov. sp. isolated from a cave in southern Spain.</title>
        <authorList>
            <person name="Jurado V."/>
            <person name="Gutierrez-Patricio S."/>
            <person name="Gonzalez-Pimentel J.L."/>
            <person name="Miller A.Z."/>
            <person name="Laiz L."/>
            <person name="Saiz-Jimenez C."/>
        </authorList>
    </citation>
    <scope>NUCLEOTIDE SEQUENCE [LARGE SCALE GENOMIC DNA]</scope>
    <source>
        <strain evidence="3 4">DSM 22867</strain>
    </source>
</reference>
<dbReference type="AlphaFoldDB" id="A0A3A1UWW1"/>
<dbReference type="OrthoDB" id="157646at2"/>
<keyword evidence="4" id="KW-1185">Reference proteome</keyword>
<feature type="transmembrane region" description="Helical" evidence="1">
    <location>
        <begin position="328"/>
        <end position="348"/>
    </location>
</feature>
<feature type="transmembrane region" description="Helical" evidence="1">
    <location>
        <begin position="143"/>
        <end position="160"/>
    </location>
</feature>
<feature type="transmembrane region" description="Helical" evidence="1">
    <location>
        <begin position="6"/>
        <end position="23"/>
    </location>
</feature>
<comment type="caution">
    <text evidence="3">The sequence shown here is derived from an EMBL/GenBank/DDBJ whole genome shotgun (WGS) entry which is preliminary data.</text>
</comment>
<dbReference type="Proteomes" id="UP000266482">
    <property type="component" value="Unassembled WGS sequence"/>
</dbReference>
<feature type="domain" description="DUF5808" evidence="2">
    <location>
        <begin position="301"/>
        <end position="325"/>
    </location>
</feature>
<organism evidence="3 4">
    <name type="scientific">Paenibacillus nanensis</name>
    <dbReference type="NCBI Taxonomy" id="393251"/>
    <lineage>
        <taxon>Bacteria</taxon>
        <taxon>Bacillati</taxon>
        <taxon>Bacillota</taxon>
        <taxon>Bacilli</taxon>
        <taxon>Bacillales</taxon>
        <taxon>Paenibacillaceae</taxon>
        <taxon>Paenibacillus</taxon>
    </lineage>
</organism>
<name>A0A3A1UWW1_9BACL</name>
<dbReference type="InterPro" id="IPR043831">
    <property type="entry name" value="DUF5808"/>
</dbReference>
<feature type="transmembrane region" description="Helical" evidence="1">
    <location>
        <begin position="242"/>
        <end position="265"/>
    </location>
</feature>
<keyword evidence="1" id="KW-0472">Membrane</keyword>
<dbReference type="EMBL" id="QXQA01000018">
    <property type="protein sequence ID" value="RIX49381.1"/>
    <property type="molecule type" value="Genomic_DNA"/>
</dbReference>